<comment type="subcellular location">
    <subcellularLocation>
        <location evidence="1">Endomembrane system</location>
        <topology evidence="1">Multi-pass membrane protein</topology>
    </subcellularLocation>
</comment>
<keyword evidence="5" id="KW-0443">Lipid metabolism</keyword>
<evidence type="ECO:0000256" key="3">
    <source>
        <dbReference type="ARBA" id="ARBA00022989"/>
    </source>
</evidence>
<keyword evidence="3 7" id="KW-1133">Transmembrane helix</keyword>
<keyword evidence="6 7" id="KW-0472">Membrane</keyword>
<keyword evidence="4" id="KW-0560">Oxidoreductase</keyword>
<evidence type="ECO:0000313" key="10">
    <source>
        <dbReference type="Proteomes" id="UP001230035"/>
    </source>
</evidence>
<evidence type="ECO:0000256" key="2">
    <source>
        <dbReference type="ARBA" id="ARBA00022692"/>
    </source>
</evidence>
<feature type="domain" description="Fatty acid hydroxylase" evidence="8">
    <location>
        <begin position="81"/>
        <end position="214"/>
    </location>
</feature>
<reference evidence="9 10" key="1">
    <citation type="submission" date="2023-05" db="EMBL/GenBank/DDBJ databases">
        <title>Flavobacterium sedimenti sp. nov., isolated from the sediment.</title>
        <authorList>
            <person name="Wu N."/>
        </authorList>
    </citation>
    <scope>NUCLEOTIDE SEQUENCE [LARGE SCALE GENOMIC DNA]</scope>
    <source>
        <strain evidence="9 10">YZ-48</strain>
    </source>
</reference>
<dbReference type="PANTHER" id="PTHR21624:SF1">
    <property type="entry name" value="ALKYLGLYCEROL MONOOXYGENASE"/>
    <property type="match status" value="1"/>
</dbReference>
<feature type="transmembrane region" description="Helical" evidence="7">
    <location>
        <begin position="6"/>
        <end position="24"/>
    </location>
</feature>
<dbReference type="InterPro" id="IPR006694">
    <property type="entry name" value="Fatty_acid_hydroxylase"/>
</dbReference>
<feature type="transmembrane region" description="Helical" evidence="7">
    <location>
        <begin position="45"/>
        <end position="66"/>
    </location>
</feature>
<comment type="caution">
    <text evidence="9">The sequence shown here is derived from an EMBL/GenBank/DDBJ whole genome shotgun (WGS) entry which is preliminary data.</text>
</comment>
<dbReference type="PANTHER" id="PTHR21624">
    <property type="entry name" value="STEROL DESATURASE-RELATED PROTEIN"/>
    <property type="match status" value="1"/>
</dbReference>
<evidence type="ECO:0000256" key="5">
    <source>
        <dbReference type="ARBA" id="ARBA00023098"/>
    </source>
</evidence>
<accession>A0ABT6XNH6</accession>
<keyword evidence="2 7" id="KW-0812">Transmembrane</keyword>
<evidence type="ECO:0000256" key="1">
    <source>
        <dbReference type="ARBA" id="ARBA00004127"/>
    </source>
</evidence>
<sequence>MKLEYIALAIPFFVFFMLLEYYISRRKNRKTHQFNESIANLNVGIVERISDLLTTGTFFFVFTWLHQNWAVFTIESNWLTWILLFLATDLVWYWYHRFGHEINLFWAAHIVHHQSDDFNYTAAARITVIQAVFRGLFWSILPIIGFPAEMITVLLLIHGTYPFFTHTQLVGKLGWLEYIIVTPSHHRVHHSSNPEYLDKNYGDMLIIWDKIFGTFAEEKAEPQYGLTKSLGSHSFLWQHFHYFLELIVAVRLAKTTKAKLKIIFGSPNDHDPRIRTLLERKLSQKVTHIQYTEKLIRAIQIKTITTIIVLFGTILFSHHISPINLWLMTTFIVLSVIITGAMLEQKRWIFHLEFARFSILCFIFNETVMTIYVTALILMIYTLTLLFYKTIHTTYQRFLFSN</sequence>
<feature type="transmembrane region" description="Helical" evidence="7">
    <location>
        <begin position="235"/>
        <end position="253"/>
    </location>
</feature>
<dbReference type="EMBL" id="JASGBP010000001">
    <property type="protein sequence ID" value="MDI9256578.1"/>
    <property type="molecule type" value="Genomic_DNA"/>
</dbReference>
<feature type="transmembrane region" description="Helical" evidence="7">
    <location>
        <begin position="135"/>
        <end position="157"/>
    </location>
</feature>
<dbReference type="Proteomes" id="UP001230035">
    <property type="component" value="Unassembled WGS sequence"/>
</dbReference>
<name>A0ABT6XNH6_9FLAO</name>
<dbReference type="RefSeq" id="WP_283238247.1">
    <property type="nucleotide sequence ID" value="NZ_JASGBP010000001.1"/>
</dbReference>
<protein>
    <submittedName>
        <fullName evidence="9">Sterol desaturase family protein</fullName>
    </submittedName>
</protein>
<feature type="transmembrane region" description="Helical" evidence="7">
    <location>
        <begin position="323"/>
        <end position="341"/>
    </location>
</feature>
<keyword evidence="10" id="KW-1185">Reference proteome</keyword>
<proteinExistence type="predicted"/>
<evidence type="ECO:0000256" key="7">
    <source>
        <dbReference type="SAM" id="Phobius"/>
    </source>
</evidence>
<evidence type="ECO:0000313" key="9">
    <source>
        <dbReference type="EMBL" id="MDI9256578.1"/>
    </source>
</evidence>
<dbReference type="InterPro" id="IPR051689">
    <property type="entry name" value="Sterol_desaturase/TMEM195"/>
</dbReference>
<evidence type="ECO:0000259" key="8">
    <source>
        <dbReference type="Pfam" id="PF04116"/>
    </source>
</evidence>
<feature type="transmembrane region" description="Helical" evidence="7">
    <location>
        <begin position="299"/>
        <end position="317"/>
    </location>
</feature>
<organism evidence="9 10">
    <name type="scientific">Flavobacterium sedimenticola</name>
    <dbReference type="NCBI Taxonomy" id="3043286"/>
    <lineage>
        <taxon>Bacteria</taxon>
        <taxon>Pseudomonadati</taxon>
        <taxon>Bacteroidota</taxon>
        <taxon>Flavobacteriia</taxon>
        <taxon>Flavobacteriales</taxon>
        <taxon>Flavobacteriaceae</taxon>
        <taxon>Flavobacterium</taxon>
    </lineage>
</organism>
<evidence type="ECO:0000256" key="4">
    <source>
        <dbReference type="ARBA" id="ARBA00023002"/>
    </source>
</evidence>
<gene>
    <name evidence="9" type="ORF">QHT84_04030</name>
</gene>
<dbReference type="Pfam" id="PF04116">
    <property type="entry name" value="FA_hydroxylase"/>
    <property type="match status" value="1"/>
</dbReference>
<feature type="transmembrane region" description="Helical" evidence="7">
    <location>
        <begin position="78"/>
        <end position="95"/>
    </location>
</feature>
<evidence type="ECO:0000256" key="6">
    <source>
        <dbReference type="ARBA" id="ARBA00023136"/>
    </source>
</evidence>